<evidence type="ECO:0000313" key="3">
    <source>
        <dbReference type="Proteomes" id="UP000738359"/>
    </source>
</evidence>
<dbReference type="OrthoDB" id="3241014at2759"/>
<dbReference type="InterPro" id="IPR036047">
    <property type="entry name" value="F-box-like_dom_sf"/>
</dbReference>
<comment type="caution">
    <text evidence="2">The sequence shown here is derived from an EMBL/GenBank/DDBJ whole genome shotgun (WGS) entry which is preliminary data.</text>
</comment>
<keyword evidence="3" id="KW-1185">Reference proteome</keyword>
<evidence type="ECO:0000256" key="1">
    <source>
        <dbReference type="SAM" id="MobiDB-lite"/>
    </source>
</evidence>
<name>A0A9P6IXW5_MORAP</name>
<evidence type="ECO:0000313" key="2">
    <source>
        <dbReference type="EMBL" id="KAF9952899.1"/>
    </source>
</evidence>
<dbReference type="Gene3D" id="3.80.10.10">
    <property type="entry name" value="Ribonuclease Inhibitor"/>
    <property type="match status" value="2"/>
</dbReference>
<reference evidence="2" key="1">
    <citation type="journal article" date="2020" name="Fungal Divers.">
        <title>Resolving the Mortierellaceae phylogeny through synthesis of multi-gene phylogenetics and phylogenomics.</title>
        <authorList>
            <person name="Vandepol N."/>
            <person name="Liber J."/>
            <person name="Desiro A."/>
            <person name="Na H."/>
            <person name="Kennedy M."/>
            <person name="Barry K."/>
            <person name="Grigoriev I.V."/>
            <person name="Miller A.N."/>
            <person name="O'Donnell K."/>
            <person name="Stajich J.E."/>
            <person name="Bonito G."/>
        </authorList>
    </citation>
    <scope>NUCLEOTIDE SEQUENCE</scope>
    <source>
        <strain evidence="2">CK1249</strain>
    </source>
</reference>
<dbReference type="AlphaFoldDB" id="A0A9P6IXW5"/>
<dbReference type="PANTHER" id="PTHR38926:SF72">
    <property type="entry name" value="IM:7136021-RELATED"/>
    <property type="match status" value="1"/>
</dbReference>
<feature type="compositionally biased region" description="Basic residues" evidence="1">
    <location>
        <begin position="248"/>
        <end position="260"/>
    </location>
</feature>
<feature type="compositionally biased region" description="Pro residues" evidence="1">
    <location>
        <begin position="261"/>
        <end position="271"/>
    </location>
</feature>
<dbReference type="EMBL" id="JAAAHY010001084">
    <property type="protein sequence ID" value="KAF9952899.1"/>
    <property type="molecule type" value="Genomic_DNA"/>
</dbReference>
<gene>
    <name evidence="2" type="ORF">BGZ70_000440</name>
</gene>
<dbReference type="Proteomes" id="UP000738359">
    <property type="component" value="Unassembled WGS sequence"/>
</dbReference>
<dbReference type="InterPro" id="IPR032675">
    <property type="entry name" value="LRR_dom_sf"/>
</dbReference>
<protein>
    <recommendedName>
        <fullName evidence="4">F-box domain-containing protein</fullName>
    </recommendedName>
</protein>
<dbReference type="SUPFAM" id="SSF81383">
    <property type="entry name" value="F-box domain"/>
    <property type="match status" value="1"/>
</dbReference>
<accession>A0A9P6IXW5</accession>
<feature type="region of interest" description="Disordered" evidence="1">
    <location>
        <begin position="240"/>
        <end position="274"/>
    </location>
</feature>
<dbReference type="PANTHER" id="PTHR38926">
    <property type="entry name" value="F-BOX DOMAIN CONTAINING PROTEIN, EXPRESSED"/>
    <property type="match status" value="1"/>
</dbReference>
<dbReference type="SUPFAM" id="SSF52047">
    <property type="entry name" value="RNI-like"/>
    <property type="match status" value="1"/>
</dbReference>
<organism evidence="2 3">
    <name type="scientific">Mortierella alpina</name>
    <name type="common">Oleaginous fungus</name>
    <name type="synonym">Mortierella renispora</name>
    <dbReference type="NCBI Taxonomy" id="64518"/>
    <lineage>
        <taxon>Eukaryota</taxon>
        <taxon>Fungi</taxon>
        <taxon>Fungi incertae sedis</taxon>
        <taxon>Mucoromycota</taxon>
        <taxon>Mortierellomycotina</taxon>
        <taxon>Mortierellomycetes</taxon>
        <taxon>Mortierellales</taxon>
        <taxon>Mortierellaceae</taxon>
        <taxon>Mortierella</taxon>
    </lineage>
</organism>
<evidence type="ECO:0008006" key="4">
    <source>
        <dbReference type="Google" id="ProtNLM"/>
    </source>
</evidence>
<proteinExistence type="predicted"/>
<sequence>MHPCSFTSQALFLPEVLFRIGCYLDADHALSCSQVCSTWYLNFVPLVWANLHIGQPKPHAIDRKKKQRGELEPRIRSIDLVSEGCNPADRLAIIRSKASWLRSLTFHENLSPQQFALGKECTQLQAISITGPFPFNDDYTRDYFDSCKALIKQNRSRLTSLRVDRMQLINVFEKLPQGVPRWSPILSCAGHSNLTELHLIYCNIPGRQLKPFWKICERLEKLTLDNVTFDYSRLPPQEQIQNNSKAARAARKKAARRPNKKTPPPPPPPKRFPNLRELTVKELPCGGPERFLKLIIADCPRLESLDWNTHMYSPVHVEHIISHIVDGTWPFLDRIRLDLCFFHFSQDQFVSILQHTRKPLKVLSFNHGSLPFLTERNFSIMKERHFPTLQEIDLSYIKGECWVQDVLASCPSLEIISGIRLSAVTVMEDKRPWACLGLKRLHMSLEISKGLPEDAPEAIREKRQQEGRALCAQLATLRTLRSISLTTAQPCSSVPDKEPLPLRLEMGLGLLAGQTQLESINLSKGQDMDRNDIFWIVENFTSLRMISGERLNSRKEEPKAFKDKYLWDYELAMILNRHGIATPSSIYKDGYLDDVRHLLGKGWPETDDLLYVEEEPAALEESVQATAPEEIIQTAVLEDAVQALETEDTIQIVDSEEAGRVVEPVEADQGVEPMEAVQVVEPLATTVVVPEETFQAVVSDVAVPTAVPEEVALMVEHDERNQTAGTEEVAQTIQLEEIV</sequence>